<name>A0A0D6P7X6_9PROT</name>
<proteinExistence type="predicted"/>
<gene>
    <name evidence="5" type="ORF">Asru_0320_06</name>
</gene>
<dbReference type="EMBL" id="BANB01000320">
    <property type="protein sequence ID" value="GAN77446.1"/>
    <property type="molecule type" value="Genomic_DNA"/>
</dbReference>
<keyword evidence="2" id="KW-0472">Membrane</keyword>
<organism evidence="5 6">
    <name type="scientific">Acidisphaera rubrifaciens HS-AP3</name>
    <dbReference type="NCBI Taxonomy" id="1231350"/>
    <lineage>
        <taxon>Bacteria</taxon>
        <taxon>Pseudomonadati</taxon>
        <taxon>Pseudomonadota</taxon>
        <taxon>Alphaproteobacteria</taxon>
        <taxon>Acetobacterales</taxon>
        <taxon>Acetobacteraceae</taxon>
        <taxon>Acidisphaera</taxon>
    </lineage>
</organism>
<keyword evidence="2" id="KW-0812">Transmembrane</keyword>
<reference evidence="5 6" key="1">
    <citation type="submission" date="2012-11" db="EMBL/GenBank/DDBJ databases">
        <title>Whole genome sequence of Acidisphaera rubrifaciens HS-AP3.</title>
        <authorList>
            <person name="Azuma Y."/>
            <person name="Higashiura N."/>
            <person name="Hirakawa H."/>
            <person name="Matsushita K."/>
        </authorList>
    </citation>
    <scope>NUCLEOTIDE SEQUENCE [LARGE SCALE GENOMIC DNA]</scope>
    <source>
        <strain evidence="5 6">HS-AP3</strain>
    </source>
</reference>
<feature type="region of interest" description="Disordered" evidence="1">
    <location>
        <begin position="38"/>
        <end position="75"/>
    </location>
</feature>
<feature type="signal peptide" evidence="3">
    <location>
        <begin position="1"/>
        <end position="36"/>
    </location>
</feature>
<comment type="caution">
    <text evidence="5">The sequence shown here is derived from an EMBL/GenBank/DDBJ whole genome shotgun (WGS) entry which is preliminary data.</text>
</comment>
<dbReference type="SUPFAM" id="SSF54427">
    <property type="entry name" value="NTF2-like"/>
    <property type="match status" value="1"/>
</dbReference>
<evidence type="ECO:0000259" key="4">
    <source>
        <dbReference type="SMART" id="SM00978"/>
    </source>
</evidence>
<dbReference type="InterPro" id="IPR032710">
    <property type="entry name" value="NTF2-like_dom_sf"/>
</dbReference>
<dbReference type="InterPro" id="IPR007379">
    <property type="entry name" value="Tim44-like_dom"/>
</dbReference>
<feature type="transmembrane region" description="Helical" evidence="2">
    <location>
        <begin position="128"/>
        <end position="148"/>
    </location>
</feature>
<evidence type="ECO:0000256" key="2">
    <source>
        <dbReference type="SAM" id="Phobius"/>
    </source>
</evidence>
<keyword evidence="2" id="KW-1133">Transmembrane helix</keyword>
<feature type="transmembrane region" description="Helical" evidence="2">
    <location>
        <begin position="98"/>
        <end position="121"/>
    </location>
</feature>
<keyword evidence="3" id="KW-0732">Signal</keyword>
<feature type="compositionally biased region" description="Polar residues" evidence="1">
    <location>
        <begin position="61"/>
        <end position="74"/>
    </location>
</feature>
<dbReference type="AlphaFoldDB" id="A0A0D6P7X6"/>
<dbReference type="SMART" id="SM00978">
    <property type="entry name" value="Tim44"/>
    <property type="match status" value="1"/>
</dbReference>
<accession>A0A0D6P7X6</accession>
<dbReference type="Proteomes" id="UP000032680">
    <property type="component" value="Unassembled WGS sequence"/>
</dbReference>
<evidence type="ECO:0000313" key="5">
    <source>
        <dbReference type="EMBL" id="GAN77446.1"/>
    </source>
</evidence>
<evidence type="ECO:0000256" key="1">
    <source>
        <dbReference type="SAM" id="MobiDB-lite"/>
    </source>
</evidence>
<evidence type="ECO:0000256" key="3">
    <source>
        <dbReference type="SAM" id="SignalP"/>
    </source>
</evidence>
<keyword evidence="6" id="KW-1185">Reference proteome</keyword>
<evidence type="ECO:0000313" key="6">
    <source>
        <dbReference type="Proteomes" id="UP000032680"/>
    </source>
</evidence>
<dbReference type="Gene3D" id="3.10.450.240">
    <property type="match status" value="1"/>
</dbReference>
<feature type="compositionally biased region" description="Low complexity" evidence="1">
    <location>
        <begin position="38"/>
        <end position="50"/>
    </location>
</feature>
<sequence>MLWPNLNREPPMRRTSVLLAAAAALALAVTPVPVDARAGSGSSMGSRGSMTFSAPPATRTAPYSAQPMQRSMTPQPGYAPQRGYGGMMGGYAGNRSPFMSGLLGGLLGAGIGGLLFGGGLFGGIHGGFGFLGFLLQIFLIFLVVRWLVRRFLGGQPAMANGPGLFARQGGMPGGMGGSVPGGGMPMGGGGGGRRPVTIAPADYQAFEQILQAVQAAWSRRDLPALQRIATPEMVAYFSEQLADQASRGVVNTVTDLRLLQGDLAEAWAEQGREYATVAMRFSMIDVTRDAAGRVVDGSPTEHVTATEIWTFLRAPGGQWVLSAIQQAR</sequence>
<feature type="chain" id="PRO_5002309818" evidence="3">
    <location>
        <begin position="37"/>
        <end position="328"/>
    </location>
</feature>
<feature type="domain" description="Tim44-like" evidence="4">
    <location>
        <begin position="186"/>
        <end position="326"/>
    </location>
</feature>
<dbReference type="PANTHER" id="PTHR41542">
    <property type="entry name" value="BLL5807 PROTEIN"/>
    <property type="match status" value="1"/>
</dbReference>
<dbReference type="PANTHER" id="PTHR41542:SF1">
    <property type="entry name" value="BLL5807 PROTEIN"/>
    <property type="match status" value="1"/>
</dbReference>
<protein>
    <submittedName>
        <fullName evidence="5">Mitochondrial import inner membrane translocase subunit</fullName>
    </submittedName>
</protein>
<dbReference type="Pfam" id="PF04280">
    <property type="entry name" value="Tim44"/>
    <property type="match status" value="1"/>
</dbReference>